<dbReference type="InterPro" id="IPR001460">
    <property type="entry name" value="PCN-bd_Tpept"/>
</dbReference>
<dbReference type="Gene3D" id="3.40.710.10">
    <property type="entry name" value="DD-peptidase/beta-lactamase superfamily"/>
    <property type="match status" value="1"/>
</dbReference>
<gene>
    <name evidence="2" type="ORF">EHQ83_11420</name>
</gene>
<dbReference type="EMBL" id="RQGM01000042">
    <property type="protein sequence ID" value="TGL84291.1"/>
    <property type="molecule type" value="Genomic_DNA"/>
</dbReference>
<dbReference type="Proteomes" id="UP000297613">
    <property type="component" value="Unassembled WGS sequence"/>
</dbReference>
<evidence type="ECO:0000259" key="1">
    <source>
        <dbReference type="Pfam" id="PF00905"/>
    </source>
</evidence>
<reference evidence="2 3" key="1">
    <citation type="journal article" date="2019" name="PLoS Negl. Trop. Dis.">
        <title>Revisiting the worldwide diversity of Leptospira species in the environment.</title>
        <authorList>
            <person name="Vincent A.T."/>
            <person name="Schiettekatte O."/>
            <person name="Bourhy P."/>
            <person name="Veyrier F.J."/>
            <person name="Picardeau M."/>
        </authorList>
    </citation>
    <scope>NUCLEOTIDE SEQUENCE [LARGE SCALE GENOMIC DNA]</scope>
    <source>
        <strain evidence="2 3">201702445</strain>
    </source>
</reference>
<proteinExistence type="predicted"/>
<sequence>MKSQFSLGFGPFRRDSGQYSQSFYQEIRSLLKRSSLFLALWVLISAGEIDSKEITLFSHFTDSSPRIAGEGNLLKQKFTPASTFKYWITLFLLERNLIGPAFKRTSSEAHIPNVPRDLTLREAMYYSSNSFFLAFFEENPPLYEELEDFLLRIGYVPEIFKKPYLDKKNIYFSEAIQKSPEEQHEFLLEFLKDEGRSKGVSPETFRRWKEAAFWSECDFQNSIVYGKTGSLRGSFWFLGFLEKKQNLWRRWIANAPKEYSVVTVLQTGEGVSRETAIDSFYRTAGCKR</sequence>
<feature type="domain" description="Penicillin-binding protein transpeptidase" evidence="1">
    <location>
        <begin position="73"/>
        <end position="155"/>
    </location>
</feature>
<dbReference type="InterPro" id="IPR012338">
    <property type="entry name" value="Beta-lactam/transpept-like"/>
</dbReference>
<organism evidence="2 3">
    <name type="scientific">Leptospira yasudae</name>
    <dbReference type="NCBI Taxonomy" id="2202201"/>
    <lineage>
        <taxon>Bacteria</taxon>
        <taxon>Pseudomonadati</taxon>
        <taxon>Spirochaetota</taxon>
        <taxon>Spirochaetia</taxon>
        <taxon>Leptospirales</taxon>
        <taxon>Leptospiraceae</taxon>
        <taxon>Leptospira</taxon>
    </lineage>
</organism>
<dbReference type="AlphaFoldDB" id="A0A6N4QV38"/>
<dbReference type="SUPFAM" id="SSF56601">
    <property type="entry name" value="beta-lactamase/transpeptidase-like"/>
    <property type="match status" value="1"/>
</dbReference>
<comment type="caution">
    <text evidence="2">The sequence shown here is derived from an EMBL/GenBank/DDBJ whole genome shotgun (WGS) entry which is preliminary data.</text>
</comment>
<name>A0A6N4QV38_9LEPT</name>
<evidence type="ECO:0000313" key="3">
    <source>
        <dbReference type="Proteomes" id="UP000297613"/>
    </source>
</evidence>
<dbReference type="Pfam" id="PF00905">
    <property type="entry name" value="Transpeptidase"/>
    <property type="match status" value="1"/>
</dbReference>
<evidence type="ECO:0000313" key="2">
    <source>
        <dbReference type="EMBL" id="TGL84291.1"/>
    </source>
</evidence>
<dbReference type="GO" id="GO:0008658">
    <property type="term" value="F:penicillin binding"/>
    <property type="evidence" value="ECO:0007669"/>
    <property type="project" value="InterPro"/>
</dbReference>
<accession>A0A6N4QV38</accession>
<protein>
    <recommendedName>
        <fullName evidence="1">Penicillin-binding protein transpeptidase domain-containing protein</fullName>
    </recommendedName>
</protein>